<dbReference type="InterPro" id="IPR001509">
    <property type="entry name" value="Epimerase_deHydtase"/>
</dbReference>
<dbReference type="SUPFAM" id="SSF51735">
    <property type="entry name" value="NAD(P)-binding Rossmann-fold domains"/>
    <property type="match status" value="1"/>
</dbReference>
<dbReference type="PANTHER" id="PTHR48079">
    <property type="entry name" value="PROTEIN YEEZ"/>
    <property type="match status" value="1"/>
</dbReference>
<reference evidence="3" key="1">
    <citation type="journal article" date="2022" name="Int. J. Syst. Evol. Microbiol.">
        <title>Anaeromyxobacter oryzae sp. nov., Anaeromyxobacter diazotrophicus sp. nov. and Anaeromyxobacter paludicola sp. nov., isolated from paddy soils.</title>
        <authorList>
            <person name="Itoh H."/>
            <person name="Xu Z."/>
            <person name="Mise K."/>
            <person name="Masuda Y."/>
            <person name="Ushijima N."/>
            <person name="Hayakawa C."/>
            <person name="Shiratori Y."/>
            <person name="Senoo K."/>
        </authorList>
    </citation>
    <scope>NUCLEOTIDE SEQUENCE [LARGE SCALE GENOMIC DNA]</scope>
    <source>
        <strain evidence="3">Red630</strain>
    </source>
</reference>
<gene>
    <name evidence="2" type="ORF">AMPC_05430</name>
</gene>
<dbReference type="Pfam" id="PF01370">
    <property type="entry name" value="Epimerase"/>
    <property type="match status" value="1"/>
</dbReference>
<proteinExistence type="predicted"/>
<feature type="domain" description="NAD-dependent epimerase/dehydratase" evidence="1">
    <location>
        <begin position="4"/>
        <end position="225"/>
    </location>
</feature>
<sequence>MREVLVTGAAGFVGHHLVAALCARGCRVRVLALPEEDVSSLGPEVAVHRGDVRRRESLDAPMRGADTVFHLAAVHGLWRPREEYRAVNVGGVENVCAAAAAAGVGRLVHVSSWTVYGMGLSGAVREDQPLAPRPDDYAVTKAEADLLVQRRAREGLPAVVVRPGTMFGPGDRVNFGRMADRLRDGKAVLIGRGDNALPFVDVTDVVEGMILAATRDGAAGEAYNLSTDAPITQEQLWRAIAEELGVPPPRLRVPFRALHAAAFVAEQVARIRPGTQPLVTRLGVELFGWENRHAIDKARRELGYAPRVAVREGVRRAAAWYLGAGGRPAARGAA</sequence>
<evidence type="ECO:0000313" key="3">
    <source>
        <dbReference type="Proteomes" id="UP001162734"/>
    </source>
</evidence>
<dbReference type="InterPro" id="IPR051783">
    <property type="entry name" value="NAD(P)-dependent_oxidoreduct"/>
</dbReference>
<protein>
    <submittedName>
        <fullName evidence="2">Epimerase</fullName>
    </submittedName>
</protein>
<dbReference type="PANTHER" id="PTHR48079:SF6">
    <property type="entry name" value="NAD(P)-BINDING DOMAIN-CONTAINING PROTEIN-RELATED"/>
    <property type="match status" value="1"/>
</dbReference>
<evidence type="ECO:0000259" key="1">
    <source>
        <dbReference type="Pfam" id="PF01370"/>
    </source>
</evidence>
<dbReference type="Gene3D" id="3.40.50.720">
    <property type="entry name" value="NAD(P)-binding Rossmann-like Domain"/>
    <property type="match status" value="1"/>
</dbReference>
<dbReference type="EMBL" id="AP025592">
    <property type="protein sequence ID" value="BDG07430.1"/>
    <property type="molecule type" value="Genomic_DNA"/>
</dbReference>
<accession>A0ABM7X6G6</accession>
<organism evidence="2 3">
    <name type="scientific">Anaeromyxobacter paludicola</name>
    <dbReference type="NCBI Taxonomy" id="2918171"/>
    <lineage>
        <taxon>Bacteria</taxon>
        <taxon>Pseudomonadati</taxon>
        <taxon>Myxococcota</taxon>
        <taxon>Myxococcia</taxon>
        <taxon>Myxococcales</taxon>
        <taxon>Cystobacterineae</taxon>
        <taxon>Anaeromyxobacteraceae</taxon>
        <taxon>Anaeromyxobacter</taxon>
    </lineage>
</organism>
<dbReference type="InterPro" id="IPR036291">
    <property type="entry name" value="NAD(P)-bd_dom_sf"/>
</dbReference>
<evidence type="ECO:0000313" key="2">
    <source>
        <dbReference type="EMBL" id="BDG07430.1"/>
    </source>
</evidence>
<name>A0ABM7X6G6_9BACT</name>
<dbReference type="Proteomes" id="UP001162734">
    <property type="component" value="Chromosome"/>
</dbReference>
<dbReference type="RefSeq" id="WP_248344166.1">
    <property type="nucleotide sequence ID" value="NZ_AP025592.1"/>
</dbReference>
<keyword evidence="3" id="KW-1185">Reference proteome</keyword>